<keyword evidence="5 6" id="KW-0472">Membrane</keyword>
<evidence type="ECO:0000313" key="8">
    <source>
        <dbReference type="Proteomes" id="UP000031586"/>
    </source>
</evidence>
<comment type="subcellular location">
    <subcellularLocation>
        <location evidence="1">Cell membrane</location>
        <topology evidence="1">Multi-pass membrane protein</topology>
    </subcellularLocation>
</comment>
<proteinExistence type="predicted"/>
<organism evidence="7 8">
    <name type="scientific">Vibrio owensii CAIM 1854 = LMG 25443</name>
    <dbReference type="NCBI Taxonomy" id="1229493"/>
    <lineage>
        <taxon>Bacteria</taxon>
        <taxon>Pseudomonadati</taxon>
        <taxon>Pseudomonadota</taxon>
        <taxon>Gammaproteobacteria</taxon>
        <taxon>Vibrionales</taxon>
        <taxon>Vibrionaceae</taxon>
        <taxon>Vibrio</taxon>
    </lineage>
</organism>
<dbReference type="Proteomes" id="UP000031586">
    <property type="component" value="Unassembled WGS sequence"/>
</dbReference>
<dbReference type="EMBL" id="JPRD01000028">
    <property type="protein sequence ID" value="KIF51871.1"/>
    <property type="molecule type" value="Genomic_DNA"/>
</dbReference>
<protein>
    <submittedName>
        <fullName evidence="7">RhtB family transporter</fullName>
    </submittedName>
</protein>
<dbReference type="GO" id="GO:0015171">
    <property type="term" value="F:amino acid transmembrane transporter activity"/>
    <property type="evidence" value="ECO:0007669"/>
    <property type="project" value="TreeGrafter"/>
</dbReference>
<dbReference type="PIRSF" id="PIRSF006324">
    <property type="entry name" value="LeuE"/>
    <property type="match status" value="1"/>
</dbReference>
<evidence type="ECO:0000256" key="4">
    <source>
        <dbReference type="ARBA" id="ARBA00022989"/>
    </source>
</evidence>
<accession>A0A0C1ZFM8</accession>
<dbReference type="GO" id="GO:0005886">
    <property type="term" value="C:plasma membrane"/>
    <property type="evidence" value="ECO:0007669"/>
    <property type="project" value="UniProtKB-SubCell"/>
</dbReference>
<reference evidence="7 8" key="1">
    <citation type="submission" date="2014-07" db="EMBL/GenBank/DDBJ databases">
        <title>Unique and conserved regions in Vibrio harveyi and related species in comparison with the shrimp pathogen Vibrio harveyi CAIM 1792.</title>
        <authorList>
            <person name="Espinoza-Valles I."/>
            <person name="Vora G."/>
            <person name="Leekitcharoenphon P."/>
            <person name="Ussery D."/>
            <person name="Hoj L."/>
            <person name="Gomez-Gil B."/>
        </authorList>
    </citation>
    <scope>NUCLEOTIDE SEQUENCE [LARGE SCALE GENOMIC DNA]</scope>
    <source>
        <strain evidence="8">CAIM 1854 / LMG 25443</strain>
    </source>
</reference>
<sequence>MIQTPEMTAFLLLIFLYAFMPGPAMLYSVGQTLSCGKRAGILSVIGLHLGGYFHVVLSAVCLSSAFVLSPMVFEAMKHLGAVYLIWLGITRIYKAQTQVWCEKQQSGCQHDSDQRVFVDGIIVDVLNPKAALFYLAFLPQFVSRDIGSDIWPQLLLLGIITNIVFSCADLLSVLLASRLRAALLLKHNAWIYLSKWAGSIFILLGLLAVIN</sequence>
<keyword evidence="4 6" id="KW-1133">Transmembrane helix</keyword>
<dbReference type="PANTHER" id="PTHR30086">
    <property type="entry name" value="ARGININE EXPORTER PROTEIN ARGO"/>
    <property type="match status" value="1"/>
</dbReference>
<evidence type="ECO:0000313" key="7">
    <source>
        <dbReference type="EMBL" id="KIF51871.1"/>
    </source>
</evidence>
<feature type="transmembrane region" description="Helical" evidence="6">
    <location>
        <begin position="52"/>
        <end position="73"/>
    </location>
</feature>
<feature type="transmembrane region" description="Helical" evidence="6">
    <location>
        <begin position="189"/>
        <end position="210"/>
    </location>
</feature>
<name>A0A0C1ZFM8_9VIBR</name>
<dbReference type="AlphaFoldDB" id="A0A0C1ZFM8"/>
<gene>
    <name evidence="7" type="ORF">H735_17095</name>
</gene>
<keyword evidence="2" id="KW-1003">Cell membrane</keyword>
<evidence type="ECO:0000256" key="6">
    <source>
        <dbReference type="SAM" id="Phobius"/>
    </source>
</evidence>
<dbReference type="RefSeq" id="WP_020197331.1">
    <property type="nucleotide sequence ID" value="NZ_BAOH01000112.1"/>
</dbReference>
<keyword evidence="3 6" id="KW-0812">Transmembrane</keyword>
<feature type="transmembrane region" description="Helical" evidence="6">
    <location>
        <begin position="154"/>
        <end position="177"/>
    </location>
</feature>
<dbReference type="PANTHER" id="PTHR30086:SF20">
    <property type="entry name" value="ARGININE EXPORTER PROTEIN ARGO-RELATED"/>
    <property type="match status" value="1"/>
</dbReference>
<evidence type="ECO:0000256" key="2">
    <source>
        <dbReference type="ARBA" id="ARBA00022475"/>
    </source>
</evidence>
<dbReference type="PATRIC" id="fig|1229493.5.peg.2570"/>
<evidence type="ECO:0000256" key="5">
    <source>
        <dbReference type="ARBA" id="ARBA00023136"/>
    </source>
</evidence>
<evidence type="ECO:0000256" key="1">
    <source>
        <dbReference type="ARBA" id="ARBA00004651"/>
    </source>
</evidence>
<comment type="caution">
    <text evidence="7">The sequence shown here is derived from an EMBL/GenBank/DDBJ whole genome shotgun (WGS) entry which is preliminary data.</text>
</comment>
<dbReference type="InterPro" id="IPR001123">
    <property type="entry name" value="LeuE-type"/>
</dbReference>
<evidence type="ECO:0000256" key="3">
    <source>
        <dbReference type="ARBA" id="ARBA00022692"/>
    </source>
</evidence>
<dbReference type="Pfam" id="PF01810">
    <property type="entry name" value="LysE"/>
    <property type="match status" value="1"/>
</dbReference>